<feature type="domain" description="Flagellar basal body rod protein N-terminal" evidence="7">
    <location>
        <begin position="27"/>
        <end position="41"/>
    </location>
</feature>
<gene>
    <name evidence="8" type="ordered locus">Spirs_1559</name>
</gene>
<dbReference type="NCBIfam" id="TIGR01396">
    <property type="entry name" value="FlgB"/>
    <property type="match status" value="1"/>
</dbReference>
<dbReference type="Proteomes" id="UP000002318">
    <property type="component" value="Chromosome"/>
</dbReference>
<sequence length="138" mass="16033">MFLNNSFGKTLDVLHRSMDVEMLRRQVMANNIANADTPNYKRSVVNFESQLARALDSEKVTKPQAALTNERHIPFNRVQNYRDVRPKRVLDYLSESDNNGNNVDVEEESMLLLQNQLRYDMMSRVVAGEFSRVNIVLR</sequence>
<proteinExistence type="inferred from homology"/>
<evidence type="ECO:0000259" key="7">
    <source>
        <dbReference type="Pfam" id="PF00460"/>
    </source>
</evidence>
<reference evidence="8 9" key="1">
    <citation type="journal article" date="2010" name="Stand. Genomic Sci.">
        <title>Complete genome sequence of Spirochaeta smaragdinae type strain (SEBR 4228).</title>
        <authorList>
            <person name="Mavromatis K."/>
            <person name="Yasawong M."/>
            <person name="Chertkov O."/>
            <person name="Lapidus A."/>
            <person name="Lucas S."/>
            <person name="Nolan M."/>
            <person name="Del Rio T.G."/>
            <person name="Tice H."/>
            <person name="Cheng J.F."/>
            <person name="Pitluck S."/>
            <person name="Liolios K."/>
            <person name="Ivanova N."/>
            <person name="Tapia R."/>
            <person name="Han C."/>
            <person name="Bruce D."/>
            <person name="Goodwin L."/>
            <person name="Pati A."/>
            <person name="Chen A."/>
            <person name="Palaniappan K."/>
            <person name="Land M."/>
            <person name="Hauser L."/>
            <person name="Chang Y.J."/>
            <person name="Jeffries C.D."/>
            <person name="Detter J.C."/>
            <person name="Rohde M."/>
            <person name="Brambilla E."/>
            <person name="Spring S."/>
            <person name="Goker M."/>
            <person name="Sikorski J."/>
            <person name="Woyke T."/>
            <person name="Bristow J."/>
            <person name="Eisen J.A."/>
            <person name="Markowitz V."/>
            <person name="Hugenholtz P."/>
            <person name="Klenk H.P."/>
            <person name="Kyrpides N.C."/>
        </authorList>
    </citation>
    <scope>NUCLEOTIDE SEQUENCE [LARGE SCALE GENOMIC DNA]</scope>
    <source>
        <strain evidence="9">DSM 11293 / JCM 15392 / SEBR 4228</strain>
    </source>
</reference>
<evidence type="ECO:0000256" key="4">
    <source>
        <dbReference type="ARBA" id="ARBA00023143"/>
    </source>
</evidence>
<dbReference type="KEGG" id="ssm:Spirs_1559"/>
<keyword evidence="8" id="KW-0282">Flagellum</keyword>
<dbReference type="PANTHER" id="PTHR30435:SF12">
    <property type="entry name" value="FLAGELLAR BASAL BODY ROD PROTEIN FLGB"/>
    <property type="match status" value="1"/>
</dbReference>
<dbReference type="AlphaFoldDB" id="E1R5S1"/>
<comment type="subunit">
    <text evidence="6">The basal body constitutes a major portion of the flagellar organelle and consists of a number of rings mounted on a central rod.</text>
</comment>
<dbReference type="RefSeq" id="WP_013254150.1">
    <property type="nucleotide sequence ID" value="NC_014364.1"/>
</dbReference>
<evidence type="ECO:0000256" key="1">
    <source>
        <dbReference type="ARBA" id="ARBA00004117"/>
    </source>
</evidence>
<dbReference type="PANTHER" id="PTHR30435">
    <property type="entry name" value="FLAGELLAR PROTEIN"/>
    <property type="match status" value="1"/>
</dbReference>
<dbReference type="Pfam" id="PF00460">
    <property type="entry name" value="Flg_bb_rod"/>
    <property type="match status" value="1"/>
</dbReference>
<comment type="subcellular location">
    <subcellularLocation>
        <location evidence="1 6">Bacterial flagellum basal body</location>
    </subcellularLocation>
</comment>
<evidence type="ECO:0000256" key="3">
    <source>
        <dbReference type="ARBA" id="ARBA00014376"/>
    </source>
</evidence>
<protein>
    <recommendedName>
        <fullName evidence="3 6">Flagellar basal body rod protein FlgB</fullName>
    </recommendedName>
</protein>
<dbReference type="STRING" id="573413.Spirs_1559"/>
<dbReference type="EMBL" id="CP002116">
    <property type="protein sequence ID" value="ADK80686.1"/>
    <property type="molecule type" value="Genomic_DNA"/>
</dbReference>
<accession>E1R5S1</accession>
<dbReference type="InterPro" id="IPR006300">
    <property type="entry name" value="FlgB"/>
</dbReference>
<name>E1R5S1_SEDSS</name>
<dbReference type="OrthoDB" id="9792068at2"/>
<dbReference type="PIRSF" id="PIRSF002889">
    <property type="entry name" value="Rod_FlgB"/>
    <property type="match status" value="1"/>
</dbReference>
<dbReference type="GO" id="GO:0071978">
    <property type="term" value="P:bacterial-type flagellum-dependent swarming motility"/>
    <property type="evidence" value="ECO:0007669"/>
    <property type="project" value="TreeGrafter"/>
</dbReference>
<evidence type="ECO:0000256" key="2">
    <source>
        <dbReference type="ARBA" id="ARBA00009677"/>
    </source>
</evidence>
<comment type="function">
    <text evidence="5 6">Structural component of flagellum, the bacterial motility apparatus. Part of the rod structure of flagellar basal body.</text>
</comment>
<dbReference type="InterPro" id="IPR001444">
    <property type="entry name" value="Flag_bb_rod_N"/>
</dbReference>
<evidence type="ECO:0000256" key="5">
    <source>
        <dbReference type="ARBA" id="ARBA00024934"/>
    </source>
</evidence>
<keyword evidence="8" id="KW-0966">Cell projection</keyword>
<dbReference type="GO" id="GO:0030694">
    <property type="term" value="C:bacterial-type flagellum basal body, rod"/>
    <property type="evidence" value="ECO:0007669"/>
    <property type="project" value="InterPro"/>
</dbReference>
<evidence type="ECO:0000313" key="9">
    <source>
        <dbReference type="Proteomes" id="UP000002318"/>
    </source>
</evidence>
<comment type="similarity">
    <text evidence="2 6">Belongs to the flagella basal body rod proteins family.</text>
</comment>
<keyword evidence="4 6" id="KW-0975">Bacterial flagellum</keyword>
<dbReference type="eggNOG" id="COG1815">
    <property type="taxonomic scope" value="Bacteria"/>
</dbReference>
<organism evidence="8 9">
    <name type="scientific">Sediminispirochaeta smaragdinae (strain DSM 11293 / JCM 15392 / SEBR 4228)</name>
    <name type="common">Spirochaeta smaragdinae</name>
    <dbReference type="NCBI Taxonomy" id="573413"/>
    <lineage>
        <taxon>Bacteria</taxon>
        <taxon>Pseudomonadati</taxon>
        <taxon>Spirochaetota</taxon>
        <taxon>Spirochaetia</taxon>
        <taxon>Spirochaetales</taxon>
        <taxon>Spirochaetaceae</taxon>
        <taxon>Sediminispirochaeta</taxon>
    </lineage>
</organism>
<keyword evidence="9" id="KW-1185">Reference proteome</keyword>
<keyword evidence="8" id="KW-0969">Cilium</keyword>
<dbReference type="HOGENOM" id="CLU_125463_3_1_12"/>
<evidence type="ECO:0000313" key="8">
    <source>
        <dbReference type="EMBL" id="ADK80686.1"/>
    </source>
</evidence>
<evidence type="ECO:0000256" key="6">
    <source>
        <dbReference type="PIRNR" id="PIRNR002889"/>
    </source>
</evidence>